<dbReference type="Proteomes" id="UP001311232">
    <property type="component" value="Unassembled WGS sequence"/>
</dbReference>
<accession>A0AAV9QQN0</accession>
<organism evidence="1 2">
    <name type="scientific">Crenichthys baileyi</name>
    <name type="common">White River springfish</name>
    <dbReference type="NCBI Taxonomy" id="28760"/>
    <lineage>
        <taxon>Eukaryota</taxon>
        <taxon>Metazoa</taxon>
        <taxon>Chordata</taxon>
        <taxon>Craniata</taxon>
        <taxon>Vertebrata</taxon>
        <taxon>Euteleostomi</taxon>
        <taxon>Actinopterygii</taxon>
        <taxon>Neopterygii</taxon>
        <taxon>Teleostei</taxon>
        <taxon>Neoteleostei</taxon>
        <taxon>Acanthomorphata</taxon>
        <taxon>Ovalentaria</taxon>
        <taxon>Atherinomorphae</taxon>
        <taxon>Cyprinodontiformes</taxon>
        <taxon>Goodeidae</taxon>
        <taxon>Crenichthys</taxon>
    </lineage>
</organism>
<protein>
    <submittedName>
        <fullName evidence="1">Uncharacterized protein</fullName>
    </submittedName>
</protein>
<comment type="caution">
    <text evidence="1">The sequence shown here is derived from an EMBL/GenBank/DDBJ whole genome shotgun (WGS) entry which is preliminary data.</text>
</comment>
<sequence length="124" mass="13395">MSGKAIHLAQRLKVAGDDELSPKELIDGEEKNLLGGKSSLFYLSLPFEGDVNWQGRRGSKINVAKGGSDSLSAGCGSLGWPDWSWMSLLLLNLEYVNRADSGGAFVDLGRVGVCLLDNNRKDKL</sequence>
<keyword evidence="2" id="KW-1185">Reference proteome</keyword>
<evidence type="ECO:0000313" key="1">
    <source>
        <dbReference type="EMBL" id="KAK5598412.1"/>
    </source>
</evidence>
<reference evidence="1 2" key="1">
    <citation type="submission" date="2021-06" db="EMBL/GenBank/DDBJ databases">
        <authorList>
            <person name="Palmer J.M."/>
        </authorList>
    </citation>
    <scope>NUCLEOTIDE SEQUENCE [LARGE SCALE GENOMIC DNA]</scope>
    <source>
        <strain evidence="1 2">MEX-2019</strain>
        <tissue evidence="1">Muscle</tissue>
    </source>
</reference>
<gene>
    <name evidence="1" type="ORF">CRENBAI_012056</name>
</gene>
<evidence type="ECO:0000313" key="2">
    <source>
        <dbReference type="Proteomes" id="UP001311232"/>
    </source>
</evidence>
<dbReference type="AlphaFoldDB" id="A0AAV9QQN0"/>
<name>A0AAV9QQN0_9TELE</name>
<dbReference type="EMBL" id="JAHHUM010003111">
    <property type="protein sequence ID" value="KAK5598412.1"/>
    <property type="molecule type" value="Genomic_DNA"/>
</dbReference>
<proteinExistence type="predicted"/>